<sequence length="216" mass="23702">MLDMNKEPHELLTHASPVVDRETSTSRTHSLDVEQLLSHADENAKTKSGSSSLGPDPSSRWVKRLKLCTLGSARGTKSEQIGETSSNEKVKNTFSKTSLETKVVCPAEGQTVPDLPATALTNGNPSFTEAKKTVDITLSHPWIQRWSHSRAACSQKSHELVEFREPKSSNTTIEEFQKKQFPSIAAMALMGKAMNGLNPSELTKKGPIIVWNTKGF</sequence>
<protein>
    <submittedName>
        <fullName evidence="2">Uncharacterized protein</fullName>
    </submittedName>
</protein>
<feature type="compositionally biased region" description="Basic and acidic residues" evidence="1">
    <location>
        <begin position="1"/>
        <end position="12"/>
    </location>
</feature>
<name>I3S6P2_LOTJA</name>
<dbReference type="GO" id="GO:0010099">
    <property type="term" value="P:regulation of photomorphogenesis"/>
    <property type="evidence" value="ECO:0007669"/>
    <property type="project" value="InterPro"/>
</dbReference>
<reference evidence="2" key="1">
    <citation type="submission" date="2012-05" db="EMBL/GenBank/DDBJ databases">
        <authorList>
            <person name="Krishnakumar V."/>
            <person name="Cheung F."/>
            <person name="Xiao Y."/>
            <person name="Chan A."/>
            <person name="Moskal W.A."/>
            <person name="Town C.D."/>
        </authorList>
    </citation>
    <scope>NUCLEOTIDE SEQUENCE</scope>
</reference>
<evidence type="ECO:0000256" key="1">
    <source>
        <dbReference type="SAM" id="MobiDB-lite"/>
    </source>
</evidence>
<accession>I3S6P2</accession>
<proteinExistence type="evidence at transcript level"/>
<dbReference type="PANTHER" id="PTHR36062:SF1">
    <property type="entry name" value="OS01G0687300 PROTEIN"/>
    <property type="match status" value="1"/>
</dbReference>
<feature type="compositionally biased region" description="Low complexity" evidence="1">
    <location>
        <begin position="48"/>
        <end position="59"/>
    </location>
</feature>
<feature type="region of interest" description="Disordered" evidence="1">
    <location>
        <begin position="1"/>
        <end position="59"/>
    </location>
</feature>
<dbReference type="InterPro" id="IPR037476">
    <property type="entry name" value="PCH1"/>
</dbReference>
<organism evidence="2">
    <name type="scientific">Lotus japonicus</name>
    <name type="common">Lotus corniculatus var. japonicus</name>
    <dbReference type="NCBI Taxonomy" id="34305"/>
    <lineage>
        <taxon>Eukaryota</taxon>
        <taxon>Viridiplantae</taxon>
        <taxon>Streptophyta</taxon>
        <taxon>Embryophyta</taxon>
        <taxon>Tracheophyta</taxon>
        <taxon>Spermatophyta</taxon>
        <taxon>Magnoliopsida</taxon>
        <taxon>eudicotyledons</taxon>
        <taxon>Gunneridae</taxon>
        <taxon>Pentapetalae</taxon>
        <taxon>rosids</taxon>
        <taxon>fabids</taxon>
        <taxon>Fabales</taxon>
        <taxon>Fabaceae</taxon>
        <taxon>Papilionoideae</taxon>
        <taxon>50 kb inversion clade</taxon>
        <taxon>NPAAA clade</taxon>
        <taxon>Hologalegina</taxon>
        <taxon>robinioid clade</taxon>
        <taxon>Loteae</taxon>
        <taxon>Lotus</taxon>
    </lineage>
</organism>
<feature type="region of interest" description="Disordered" evidence="1">
    <location>
        <begin position="73"/>
        <end position="92"/>
    </location>
</feature>
<evidence type="ECO:0000313" key="2">
    <source>
        <dbReference type="EMBL" id="AFK35934.1"/>
    </source>
</evidence>
<dbReference type="EMBL" id="BT136139">
    <property type="protein sequence ID" value="AFK35934.1"/>
    <property type="molecule type" value="mRNA"/>
</dbReference>
<dbReference type="AlphaFoldDB" id="I3S6P2"/>
<dbReference type="PANTHER" id="PTHR36062">
    <property type="entry name" value="OS01G0687300 PROTEIN"/>
    <property type="match status" value="1"/>
</dbReference>
<feature type="compositionally biased region" description="Basic and acidic residues" evidence="1">
    <location>
        <begin position="19"/>
        <end position="32"/>
    </location>
</feature>